<proteinExistence type="predicted"/>
<dbReference type="Proteomes" id="UP000837857">
    <property type="component" value="Chromosome 12"/>
</dbReference>
<sequence length="93" mass="10869">MDCRSIRKYVRRHLRITFGRRGNSELSIEGHGTPVVACIDLCHRDEEEEKVLPATGVNHNVLTAGECHHYMRKYCNLVFASGKERFPWRMRLL</sequence>
<keyword evidence="2" id="KW-1185">Reference proteome</keyword>
<feature type="non-terminal residue" evidence="1">
    <location>
        <position position="93"/>
    </location>
</feature>
<reference evidence="1" key="1">
    <citation type="submission" date="2022-03" db="EMBL/GenBank/DDBJ databases">
        <authorList>
            <person name="Martin H S."/>
        </authorList>
    </citation>
    <scope>NUCLEOTIDE SEQUENCE</scope>
</reference>
<name>A0ABN8HV80_9NEOP</name>
<accession>A0ABN8HV80</accession>
<protein>
    <submittedName>
        <fullName evidence="1">Uncharacterized protein</fullName>
    </submittedName>
</protein>
<gene>
    <name evidence="1" type="ORF">IPOD504_LOCUS2553</name>
</gene>
<dbReference type="EMBL" id="OW152824">
    <property type="protein sequence ID" value="CAH2040421.1"/>
    <property type="molecule type" value="Genomic_DNA"/>
</dbReference>
<evidence type="ECO:0000313" key="1">
    <source>
        <dbReference type="EMBL" id="CAH2040421.1"/>
    </source>
</evidence>
<organism evidence="1 2">
    <name type="scientific">Iphiclides podalirius</name>
    <name type="common">scarce swallowtail</name>
    <dbReference type="NCBI Taxonomy" id="110791"/>
    <lineage>
        <taxon>Eukaryota</taxon>
        <taxon>Metazoa</taxon>
        <taxon>Ecdysozoa</taxon>
        <taxon>Arthropoda</taxon>
        <taxon>Hexapoda</taxon>
        <taxon>Insecta</taxon>
        <taxon>Pterygota</taxon>
        <taxon>Neoptera</taxon>
        <taxon>Endopterygota</taxon>
        <taxon>Lepidoptera</taxon>
        <taxon>Glossata</taxon>
        <taxon>Ditrysia</taxon>
        <taxon>Papilionoidea</taxon>
        <taxon>Papilionidae</taxon>
        <taxon>Papilioninae</taxon>
        <taxon>Iphiclides</taxon>
    </lineage>
</organism>
<evidence type="ECO:0000313" key="2">
    <source>
        <dbReference type="Proteomes" id="UP000837857"/>
    </source>
</evidence>